<proteinExistence type="predicted"/>
<keyword evidence="1" id="KW-0812">Transmembrane</keyword>
<keyword evidence="1" id="KW-1133">Transmembrane helix</keyword>
<name>A0ABQ2P0D9_9BACI</name>
<accession>A0ABQ2P0D9</accession>
<organism evidence="2 3">
    <name type="scientific">Oceanobacillus neutriphilus</name>
    <dbReference type="NCBI Taxonomy" id="531815"/>
    <lineage>
        <taxon>Bacteria</taxon>
        <taxon>Bacillati</taxon>
        <taxon>Bacillota</taxon>
        <taxon>Bacilli</taxon>
        <taxon>Bacillales</taxon>
        <taxon>Bacillaceae</taxon>
        <taxon>Oceanobacillus</taxon>
    </lineage>
</organism>
<gene>
    <name evidence="2" type="ORF">GCM10011346_40730</name>
</gene>
<feature type="transmembrane region" description="Helical" evidence="1">
    <location>
        <begin position="122"/>
        <end position="140"/>
    </location>
</feature>
<protein>
    <submittedName>
        <fullName evidence="2">Uncharacterized protein</fullName>
    </submittedName>
</protein>
<evidence type="ECO:0000256" key="1">
    <source>
        <dbReference type="SAM" id="Phobius"/>
    </source>
</evidence>
<dbReference type="Proteomes" id="UP000641206">
    <property type="component" value="Unassembled WGS sequence"/>
</dbReference>
<dbReference type="EMBL" id="BMLW01000013">
    <property type="protein sequence ID" value="GGP14895.1"/>
    <property type="molecule type" value="Genomic_DNA"/>
</dbReference>
<sequence>MLKNVFSKSKLLAACITSFNMGFVFIMITESASGESNTAFFAVASEVLLFSFLFSLWYIAPIVFLAGVPASAGIDKITSGVMNTQAGNTLRAVLHALAGIVIALLAYFALSGGFPDFNNREVIMNFIFLSIYPSVFFWLIDTLANKKNMEV</sequence>
<keyword evidence="1" id="KW-0472">Membrane</keyword>
<feature type="transmembrane region" description="Helical" evidence="1">
    <location>
        <begin position="89"/>
        <end position="110"/>
    </location>
</feature>
<feature type="transmembrane region" description="Helical" evidence="1">
    <location>
        <begin position="12"/>
        <end position="28"/>
    </location>
</feature>
<reference evidence="3" key="1">
    <citation type="journal article" date="2019" name="Int. J. Syst. Evol. Microbiol.">
        <title>The Global Catalogue of Microorganisms (GCM) 10K type strain sequencing project: providing services to taxonomists for standard genome sequencing and annotation.</title>
        <authorList>
            <consortium name="The Broad Institute Genomics Platform"/>
            <consortium name="The Broad Institute Genome Sequencing Center for Infectious Disease"/>
            <person name="Wu L."/>
            <person name="Ma J."/>
        </authorList>
    </citation>
    <scope>NUCLEOTIDE SEQUENCE [LARGE SCALE GENOMIC DNA]</scope>
    <source>
        <strain evidence="3">CGMCC 1.7693</strain>
    </source>
</reference>
<feature type="transmembrane region" description="Helical" evidence="1">
    <location>
        <begin position="48"/>
        <end position="68"/>
    </location>
</feature>
<dbReference type="RefSeq" id="WP_188736605.1">
    <property type="nucleotide sequence ID" value="NZ_BMLW01000013.1"/>
</dbReference>
<evidence type="ECO:0000313" key="3">
    <source>
        <dbReference type="Proteomes" id="UP000641206"/>
    </source>
</evidence>
<evidence type="ECO:0000313" key="2">
    <source>
        <dbReference type="EMBL" id="GGP14895.1"/>
    </source>
</evidence>
<keyword evidence="3" id="KW-1185">Reference proteome</keyword>
<comment type="caution">
    <text evidence="2">The sequence shown here is derived from an EMBL/GenBank/DDBJ whole genome shotgun (WGS) entry which is preliminary data.</text>
</comment>